<gene>
    <name evidence="1" type="ORF">NBR_LOCUS3936</name>
</gene>
<accession>A0A0N4XN34</accession>
<organism evidence="3">
    <name type="scientific">Nippostrongylus brasiliensis</name>
    <name type="common">Rat hookworm</name>
    <dbReference type="NCBI Taxonomy" id="27835"/>
    <lineage>
        <taxon>Eukaryota</taxon>
        <taxon>Metazoa</taxon>
        <taxon>Ecdysozoa</taxon>
        <taxon>Nematoda</taxon>
        <taxon>Chromadorea</taxon>
        <taxon>Rhabditida</taxon>
        <taxon>Rhabditina</taxon>
        <taxon>Rhabditomorpha</taxon>
        <taxon>Strongyloidea</taxon>
        <taxon>Heligmosomidae</taxon>
        <taxon>Nippostrongylus</taxon>
    </lineage>
</organism>
<dbReference type="WBParaSite" id="NBR_0000393601-mRNA-1">
    <property type="protein sequence ID" value="NBR_0000393601-mRNA-1"/>
    <property type="gene ID" value="NBR_0000393601"/>
</dbReference>
<evidence type="ECO:0000313" key="1">
    <source>
        <dbReference type="EMBL" id="VDL67525.1"/>
    </source>
</evidence>
<reference evidence="1 2" key="2">
    <citation type="submission" date="2018-11" db="EMBL/GenBank/DDBJ databases">
        <authorList>
            <consortium name="Pathogen Informatics"/>
        </authorList>
    </citation>
    <scope>NUCLEOTIDE SEQUENCE [LARGE SCALE GENOMIC DNA]</scope>
</reference>
<dbReference type="AlphaFoldDB" id="A0A0N4XN34"/>
<dbReference type="EMBL" id="UYSL01006561">
    <property type="protein sequence ID" value="VDL67525.1"/>
    <property type="molecule type" value="Genomic_DNA"/>
</dbReference>
<dbReference type="Proteomes" id="UP000271162">
    <property type="component" value="Unassembled WGS sequence"/>
</dbReference>
<keyword evidence="2" id="KW-1185">Reference proteome</keyword>
<reference evidence="3" key="1">
    <citation type="submission" date="2017-02" db="UniProtKB">
        <authorList>
            <consortium name="WormBaseParasite"/>
        </authorList>
    </citation>
    <scope>IDENTIFICATION</scope>
</reference>
<proteinExistence type="predicted"/>
<sequence length="57" mass="6691">MIFLLQKFERKLCNKPWRSTRKATRFAQVLCSRSSAPLRPARGKVKDPIRLPMMMTV</sequence>
<evidence type="ECO:0000313" key="2">
    <source>
        <dbReference type="Proteomes" id="UP000271162"/>
    </source>
</evidence>
<name>A0A0N4XN34_NIPBR</name>
<evidence type="ECO:0000313" key="3">
    <source>
        <dbReference type="WBParaSite" id="NBR_0000393601-mRNA-1"/>
    </source>
</evidence>
<protein>
    <submittedName>
        <fullName evidence="1 3">Uncharacterized protein</fullName>
    </submittedName>
</protein>